<feature type="coiled-coil region" evidence="3">
    <location>
        <begin position="296"/>
        <end position="652"/>
    </location>
</feature>
<accession>A0A2G2UYS2</accession>
<evidence type="ECO:0000313" key="5">
    <source>
        <dbReference type="EMBL" id="PHT25778.1"/>
    </source>
</evidence>
<dbReference type="Proteomes" id="UP000224567">
    <property type="component" value="Unassembled WGS sequence"/>
</dbReference>
<protein>
    <recommendedName>
        <fullName evidence="4">NAB domain-containing protein</fullName>
    </recommendedName>
</protein>
<sequence>MAALPHSDSRRKYSWWWDSHSPKNSKWLQDNLTEMDSKVKGMIKLIEEDADSFARRAEMYYKKRPELMKLVEEFYRAYRALAERYDHVSGELKKAQKTMSEAFSDQIPFLLEDSAVKSSAQGAEPQCPDVLHGAHASPDMGDLRLHAVGLLLSRRHAVQKSGSYSGDDKGTSAGGLKQLQEMLGAGEEILKNSKFREGTLKKGLHSNTEDKEQSLNSQVSELSIENENLKSKVLAESERAGQAEGEVQMLKEALAGVEAENETTFLQYQQCLEKLSAVERDLSAAHRDSLKFNERASEAGNEAQKLKESLIKLEAERDAALSKHKEYLERISSLEDKASQAHEDTKGVNERAIKAESEAQHLRNEIYKLESEKDCYFHQYKQCVEKMSELEKKLLLSEEESKLLNEKADRAESEIKKLKELVMELKENKEASVREYKSCLEKISKLENELSCAQEDVKRLNSELSVGAARLRNAEEKCVMLETSNQSLHSEADNLAKKITVKDQELSQKQRELEKLQSDLQNEHLRHAQIEASLLALQNLHSQSQEEQKALALELKNGLQLLKDMETSKNSLEDELRRMKDENQSLSELKLSSTFSQENLENEILSLRKMKMRLQEEVAEQVELNNNLQKDISRLKEEIKDLNRSYQALVEQVKGAGLNPECIESSDSIKILQEESSELRVISEKDKKEKELLNKKLEDMDELLRKKAVLESSLSDVNGELQRSQEKVRALQESCQILNGEKLTLVAEKEIHREKCSLFGAKVELEEGLREKSKGLEEICQLLKNEKSNLLAERGSLALQLENTERKLEYLESRFTGLEEKYTCLEKDKKATSLEVEELRVAVGIEKQERAKLTHHRETLLLSMENHIHLLQEESKWRKKEFEEEIENSVLITLLAQLKSEALELESVKKSVEKEFNTMAQKLGTVQKDNHELLEMNKKLGLETAYVELKKKYSQVLEENRTLLQNVTEIKEEKWMVGQENDTLLLDTLALSNLSTIWMSFGSEKSAELKSICEDMHNLHGVVSDFDKEMGILKEKLEIKETENLLLKESVQRLEVELHEVRESNVHLKLELSNGKELIDKQEAGLLEAKQKLIASENLNSELCRMLDVLKTDRQESMQTNEILEKKISEVTSTNTAQNQEIEVLREVNMNLVTELGKLHEEIEEQRMRDLEFGAPREKL</sequence>
<reference evidence="5 6" key="1">
    <citation type="journal article" date="2017" name="Genome Biol.">
        <title>New reference genome sequences of hot pepper reveal the massive evolution of plant disease-resistance genes by retroduplication.</title>
        <authorList>
            <person name="Kim S."/>
            <person name="Park J."/>
            <person name="Yeom S.I."/>
            <person name="Kim Y.M."/>
            <person name="Seo E."/>
            <person name="Kim K.T."/>
            <person name="Kim M.S."/>
            <person name="Lee J.M."/>
            <person name="Cheong K."/>
            <person name="Shin H.S."/>
            <person name="Kim S.B."/>
            <person name="Han K."/>
            <person name="Lee J."/>
            <person name="Park M."/>
            <person name="Lee H.A."/>
            <person name="Lee H.Y."/>
            <person name="Lee Y."/>
            <person name="Oh S."/>
            <person name="Lee J.H."/>
            <person name="Choi E."/>
            <person name="Choi E."/>
            <person name="Lee S.E."/>
            <person name="Jeon J."/>
            <person name="Kim H."/>
            <person name="Choi G."/>
            <person name="Song H."/>
            <person name="Lee J."/>
            <person name="Lee S.C."/>
            <person name="Kwon J.K."/>
            <person name="Lee H.Y."/>
            <person name="Koo N."/>
            <person name="Hong Y."/>
            <person name="Kim R.W."/>
            <person name="Kang W.H."/>
            <person name="Huh J.H."/>
            <person name="Kang B.C."/>
            <person name="Yang T.J."/>
            <person name="Lee Y.H."/>
            <person name="Bennetzen J.L."/>
            <person name="Choi D."/>
        </authorList>
    </citation>
    <scope>NUCLEOTIDE SEQUENCE [LARGE SCALE GENOMIC DNA]</scope>
    <source>
        <strain evidence="6">cv. PBC81</strain>
    </source>
</reference>
<dbReference type="PANTHER" id="PTHR32258">
    <property type="entry name" value="PROTEIN NETWORKED 4A"/>
    <property type="match status" value="1"/>
</dbReference>
<evidence type="ECO:0000256" key="1">
    <source>
        <dbReference type="ARBA" id="ARBA00023054"/>
    </source>
</evidence>
<dbReference type="SUPFAM" id="SSF57997">
    <property type="entry name" value="Tropomyosin"/>
    <property type="match status" value="1"/>
</dbReference>
<organism evidence="5 6">
    <name type="scientific">Capsicum baccatum</name>
    <name type="common">Peruvian pepper</name>
    <dbReference type="NCBI Taxonomy" id="33114"/>
    <lineage>
        <taxon>Eukaryota</taxon>
        <taxon>Viridiplantae</taxon>
        <taxon>Streptophyta</taxon>
        <taxon>Embryophyta</taxon>
        <taxon>Tracheophyta</taxon>
        <taxon>Spermatophyta</taxon>
        <taxon>Magnoliopsida</taxon>
        <taxon>eudicotyledons</taxon>
        <taxon>Gunneridae</taxon>
        <taxon>Pentapetalae</taxon>
        <taxon>asterids</taxon>
        <taxon>lamiids</taxon>
        <taxon>Solanales</taxon>
        <taxon>Solanaceae</taxon>
        <taxon>Solanoideae</taxon>
        <taxon>Capsiceae</taxon>
        <taxon>Capsicum</taxon>
    </lineage>
</organism>
<feature type="coiled-coil region" evidence="3">
    <location>
        <begin position="766"/>
        <end position="828"/>
    </location>
</feature>
<gene>
    <name evidence="5" type="ORF">CQW23_34603</name>
</gene>
<dbReference type="STRING" id="33114.A0A2G2UYS2"/>
<dbReference type="Pfam" id="PF07765">
    <property type="entry name" value="KIP1"/>
    <property type="match status" value="1"/>
</dbReference>
<reference evidence="6" key="2">
    <citation type="journal article" date="2017" name="J. Anim. Genet.">
        <title>Multiple reference genome sequences of hot pepper reveal the massive evolution of plant disease resistance genes by retroduplication.</title>
        <authorList>
            <person name="Kim S."/>
            <person name="Park J."/>
            <person name="Yeom S.-I."/>
            <person name="Kim Y.-M."/>
            <person name="Seo E."/>
            <person name="Kim K.-T."/>
            <person name="Kim M.-S."/>
            <person name="Lee J.M."/>
            <person name="Cheong K."/>
            <person name="Shin H.-S."/>
            <person name="Kim S.-B."/>
            <person name="Han K."/>
            <person name="Lee J."/>
            <person name="Park M."/>
            <person name="Lee H.-A."/>
            <person name="Lee H.-Y."/>
            <person name="Lee Y."/>
            <person name="Oh S."/>
            <person name="Lee J.H."/>
            <person name="Choi E."/>
            <person name="Choi E."/>
            <person name="Lee S.E."/>
            <person name="Jeon J."/>
            <person name="Kim H."/>
            <person name="Choi G."/>
            <person name="Song H."/>
            <person name="Lee J."/>
            <person name="Lee S.-C."/>
            <person name="Kwon J.-K."/>
            <person name="Lee H.-Y."/>
            <person name="Koo N."/>
            <person name="Hong Y."/>
            <person name="Kim R.W."/>
            <person name="Kang W.-H."/>
            <person name="Huh J.H."/>
            <person name="Kang B.-C."/>
            <person name="Yang T.-J."/>
            <person name="Lee Y.-H."/>
            <person name="Bennetzen J.L."/>
            <person name="Choi D."/>
        </authorList>
    </citation>
    <scope>NUCLEOTIDE SEQUENCE [LARGE SCALE GENOMIC DNA]</scope>
    <source>
        <strain evidence="6">cv. PBC81</strain>
    </source>
</reference>
<dbReference type="EMBL" id="MLFT02001316">
    <property type="protein sequence ID" value="PHT25778.1"/>
    <property type="molecule type" value="Genomic_DNA"/>
</dbReference>
<dbReference type="PROSITE" id="PS51774">
    <property type="entry name" value="NAB"/>
    <property type="match status" value="1"/>
</dbReference>
<dbReference type="InterPro" id="IPR051861">
    <property type="entry name" value="NET_actin-binding_domain"/>
</dbReference>
<dbReference type="AlphaFoldDB" id="A0A2G2UYS2"/>
<proteinExistence type="inferred from homology"/>
<feature type="domain" description="NAB" evidence="4">
    <location>
        <begin position="13"/>
        <end position="92"/>
    </location>
</feature>
<keyword evidence="6" id="KW-1185">Reference proteome</keyword>
<dbReference type="PANTHER" id="PTHR32258:SF6">
    <property type="entry name" value="PROTEIN NETWORKED 1A"/>
    <property type="match status" value="1"/>
</dbReference>
<evidence type="ECO:0000313" key="6">
    <source>
        <dbReference type="Proteomes" id="UP000224567"/>
    </source>
</evidence>
<name>A0A2G2UYS2_CAPBA</name>
<dbReference type="GO" id="GO:0051015">
    <property type="term" value="F:actin filament binding"/>
    <property type="evidence" value="ECO:0007669"/>
    <property type="project" value="TreeGrafter"/>
</dbReference>
<dbReference type="GO" id="GO:0005886">
    <property type="term" value="C:plasma membrane"/>
    <property type="evidence" value="ECO:0007669"/>
    <property type="project" value="TreeGrafter"/>
</dbReference>
<keyword evidence="1 3" id="KW-0175">Coiled coil</keyword>
<feature type="coiled-coil region" evidence="3">
    <location>
        <begin position="1037"/>
        <end position="1071"/>
    </location>
</feature>
<evidence type="ECO:0000259" key="4">
    <source>
        <dbReference type="PROSITE" id="PS51774"/>
    </source>
</evidence>
<evidence type="ECO:0000256" key="3">
    <source>
        <dbReference type="SAM" id="Coils"/>
    </source>
</evidence>
<feature type="coiled-coil region" evidence="3">
    <location>
        <begin position="683"/>
        <end position="741"/>
    </location>
</feature>
<dbReference type="InterPro" id="IPR011684">
    <property type="entry name" value="NAB"/>
</dbReference>
<comment type="similarity">
    <text evidence="2">Belongs to the NET family.</text>
</comment>
<feature type="coiled-coil region" evidence="3">
    <location>
        <begin position="212"/>
        <end position="260"/>
    </location>
</feature>
<feature type="coiled-coil region" evidence="3">
    <location>
        <begin position="946"/>
        <end position="973"/>
    </location>
</feature>
<comment type="caution">
    <text evidence="5">The sequence shown here is derived from an EMBL/GenBank/DDBJ whole genome shotgun (WGS) entry which is preliminary data.</text>
</comment>
<dbReference type="OrthoDB" id="10255522at2759"/>
<evidence type="ECO:0000256" key="2">
    <source>
        <dbReference type="ARBA" id="ARBA00038006"/>
    </source>
</evidence>